<gene>
    <name evidence="1" type="primary">Necator_chrIV.g14268</name>
    <name evidence="1" type="ORF">RB195_000974</name>
</gene>
<accession>A0ABR1DCN7</accession>
<evidence type="ECO:0000313" key="2">
    <source>
        <dbReference type="Proteomes" id="UP001303046"/>
    </source>
</evidence>
<dbReference type="Proteomes" id="UP001303046">
    <property type="component" value="Unassembled WGS sequence"/>
</dbReference>
<evidence type="ECO:0000313" key="1">
    <source>
        <dbReference type="EMBL" id="KAK6748077.1"/>
    </source>
</evidence>
<sequence length="89" mass="10428">MVVFHSVGMPIETCLQRSFLLEASEPANAIVALPWRRHFWRMSARTCSCKIKVNEEYPAIYYIPFAMKIREWSTTAIMGKDKELKLQDF</sequence>
<dbReference type="EMBL" id="JAVFWL010000004">
    <property type="protein sequence ID" value="KAK6748077.1"/>
    <property type="molecule type" value="Genomic_DNA"/>
</dbReference>
<reference evidence="1 2" key="1">
    <citation type="submission" date="2023-08" db="EMBL/GenBank/DDBJ databases">
        <title>A Necator americanus chromosomal reference genome.</title>
        <authorList>
            <person name="Ilik V."/>
            <person name="Petrzelkova K.J."/>
            <person name="Pardy F."/>
            <person name="Fuh T."/>
            <person name="Niatou-Singa F.S."/>
            <person name="Gouil Q."/>
            <person name="Baker L."/>
            <person name="Ritchie M.E."/>
            <person name="Jex A.R."/>
            <person name="Gazzola D."/>
            <person name="Li H."/>
            <person name="Toshio Fujiwara R."/>
            <person name="Zhan B."/>
            <person name="Aroian R.V."/>
            <person name="Pafco B."/>
            <person name="Schwarz E.M."/>
        </authorList>
    </citation>
    <scope>NUCLEOTIDE SEQUENCE [LARGE SCALE GENOMIC DNA]</scope>
    <source>
        <strain evidence="1 2">Aroian</strain>
        <tissue evidence="1">Whole animal</tissue>
    </source>
</reference>
<protein>
    <submittedName>
        <fullName evidence="1">Uncharacterized protein</fullName>
    </submittedName>
</protein>
<proteinExistence type="predicted"/>
<name>A0ABR1DCN7_NECAM</name>
<keyword evidence="2" id="KW-1185">Reference proteome</keyword>
<organism evidence="1 2">
    <name type="scientific">Necator americanus</name>
    <name type="common">Human hookworm</name>
    <dbReference type="NCBI Taxonomy" id="51031"/>
    <lineage>
        <taxon>Eukaryota</taxon>
        <taxon>Metazoa</taxon>
        <taxon>Ecdysozoa</taxon>
        <taxon>Nematoda</taxon>
        <taxon>Chromadorea</taxon>
        <taxon>Rhabditida</taxon>
        <taxon>Rhabditina</taxon>
        <taxon>Rhabditomorpha</taxon>
        <taxon>Strongyloidea</taxon>
        <taxon>Ancylostomatidae</taxon>
        <taxon>Bunostominae</taxon>
        <taxon>Necator</taxon>
    </lineage>
</organism>
<comment type="caution">
    <text evidence="1">The sequence shown here is derived from an EMBL/GenBank/DDBJ whole genome shotgun (WGS) entry which is preliminary data.</text>
</comment>